<keyword evidence="1" id="KW-0812">Transmembrane</keyword>
<gene>
    <name evidence="2" type="ORF">DQQ01_08230</name>
</gene>
<proteinExistence type="predicted"/>
<feature type="transmembrane region" description="Helical" evidence="1">
    <location>
        <begin position="32"/>
        <end position="57"/>
    </location>
</feature>
<dbReference type="RefSeq" id="WP_111919622.1">
    <property type="nucleotide sequence ID" value="NZ_CP030280.1"/>
</dbReference>
<evidence type="ECO:0000313" key="2">
    <source>
        <dbReference type="EMBL" id="AWY98133.1"/>
    </source>
</evidence>
<dbReference type="AlphaFoldDB" id="A0A2Z4UAQ9"/>
<dbReference type="OrthoDB" id="2087330at2"/>
<feature type="transmembrane region" description="Helical" evidence="1">
    <location>
        <begin position="7"/>
        <end position="26"/>
    </location>
</feature>
<evidence type="ECO:0000313" key="3">
    <source>
        <dbReference type="Proteomes" id="UP000250003"/>
    </source>
</evidence>
<accession>A0A2Z4UAQ9</accession>
<evidence type="ECO:0000256" key="1">
    <source>
        <dbReference type="SAM" id="Phobius"/>
    </source>
</evidence>
<keyword evidence="3" id="KW-1185">Reference proteome</keyword>
<dbReference type="EMBL" id="CP030280">
    <property type="protein sequence ID" value="AWY98133.1"/>
    <property type="molecule type" value="Genomic_DNA"/>
</dbReference>
<dbReference type="Proteomes" id="UP000250003">
    <property type="component" value="Chromosome"/>
</dbReference>
<protein>
    <submittedName>
        <fullName evidence="2">Uncharacterized protein</fullName>
    </submittedName>
</protein>
<name>A0A2Z4UAQ9_9FIRM</name>
<organism evidence="2 3">
    <name type="scientific">Blautia argi</name>
    <dbReference type="NCBI Taxonomy" id="1912897"/>
    <lineage>
        <taxon>Bacteria</taxon>
        <taxon>Bacillati</taxon>
        <taxon>Bacillota</taxon>
        <taxon>Clostridia</taxon>
        <taxon>Lachnospirales</taxon>
        <taxon>Lachnospiraceae</taxon>
        <taxon>Blautia</taxon>
    </lineage>
</organism>
<reference evidence="3" key="1">
    <citation type="submission" date="2018-06" db="EMBL/GenBank/DDBJ databases">
        <title>Description of Blautia argi sp. nov., a new anaerobic isolated from dog feces.</title>
        <authorList>
            <person name="Chang Y.-H."/>
            <person name="Paek J."/>
            <person name="Shin Y."/>
        </authorList>
    </citation>
    <scope>NUCLEOTIDE SEQUENCE [LARGE SCALE GENOMIC DNA]</scope>
    <source>
        <strain evidence="3">KCTC 15426</strain>
    </source>
</reference>
<keyword evidence="1" id="KW-0472">Membrane</keyword>
<dbReference type="KEGG" id="blau:DQQ01_08230"/>
<keyword evidence="1" id="KW-1133">Transmembrane helix</keyword>
<sequence length="306" mass="35858">MKAKKWLIIITLIVSIVSFIIAFVIGKKSTCIYYDVSMALFGSAALGFIMSITEYYVERRKAMEEFWIQAVNVLKELKKIKHLDLDAPLDLIIEAFGEERSNEWNQMFAMLSEDKEIHHDAKNNLISWYEANIPLPFDENTDTDKELEELYKTKLESYKKSFMYCMDSYQIASSVELGLLDNAYGNLDFIFANRCIRKKAYDSIYDKIRKSVIQFKTEVYHFNLLKDGKGNFPVCATKVSDLDKDYFWSNEETVHGYTNTLIYQNIFDDIDASLEEFRCKIYRTKYEAPKREPISGKMIYFGEDKE</sequence>